<feature type="transmembrane region" description="Helical" evidence="8">
    <location>
        <begin position="96"/>
        <end position="115"/>
    </location>
</feature>
<evidence type="ECO:0000256" key="4">
    <source>
        <dbReference type="ARBA" id="ARBA00022519"/>
    </source>
</evidence>
<gene>
    <name evidence="10" type="ORF">SAMN05421540_10932</name>
</gene>
<dbReference type="PANTHER" id="PTHR43357:SF4">
    <property type="entry name" value="INNER MEMBRANE ABC TRANSPORTER PERMEASE PROTEIN YDCV"/>
    <property type="match status" value="1"/>
</dbReference>
<evidence type="ECO:0000313" key="11">
    <source>
        <dbReference type="Proteomes" id="UP000198820"/>
    </source>
</evidence>
<dbReference type="InterPro" id="IPR035906">
    <property type="entry name" value="MetI-like_sf"/>
</dbReference>
<feature type="domain" description="ABC transmembrane type-1" evidence="9">
    <location>
        <begin position="59"/>
        <end position="245"/>
    </location>
</feature>
<dbReference type="GO" id="GO:0005886">
    <property type="term" value="C:plasma membrane"/>
    <property type="evidence" value="ECO:0007669"/>
    <property type="project" value="UniProtKB-SubCell"/>
</dbReference>
<feature type="transmembrane region" description="Helical" evidence="8">
    <location>
        <begin position="59"/>
        <end position="84"/>
    </location>
</feature>
<dbReference type="PANTHER" id="PTHR43357">
    <property type="entry name" value="INNER MEMBRANE ABC TRANSPORTER PERMEASE PROTEIN YDCV"/>
    <property type="match status" value="1"/>
</dbReference>
<dbReference type="AlphaFoldDB" id="A0A1H4CXR3"/>
<feature type="transmembrane region" description="Helical" evidence="8">
    <location>
        <begin position="181"/>
        <end position="204"/>
    </location>
</feature>
<evidence type="ECO:0000259" key="9">
    <source>
        <dbReference type="PROSITE" id="PS50928"/>
    </source>
</evidence>
<evidence type="ECO:0000256" key="2">
    <source>
        <dbReference type="ARBA" id="ARBA00022448"/>
    </source>
</evidence>
<name>A0A1H4CXR3_9FLAO</name>
<dbReference type="GO" id="GO:0055085">
    <property type="term" value="P:transmembrane transport"/>
    <property type="evidence" value="ECO:0007669"/>
    <property type="project" value="InterPro"/>
</dbReference>
<evidence type="ECO:0000256" key="8">
    <source>
        <dbReference type="SAM" id="Phobius"/>
    </source>
</evidence>
<dbReference type="PROSITE" id="PS50928">
    <property type="entry name" value="ABC_TM1"/>
    <property type="match status" value="1"/>
</dbReference>
<evidence type="ECO:0000256" key="6">
    <source>
        <dbReference type="ARBA" id="ARBA00022989"/>
    </source>
</evidence>
<evidence type="ECO:0000313" key="10">
    <source>
        <dbReference type="EMBL" id="SEA65273.1"/>
    </source>
</evidence>
<accession>A0A1H4CXR3</accession>
<keyword evidence="11" id="KW-1185">Reference proteome</keyword>
<dbReference type="InterPro" id="IPR000515">
    <property type="entry name" value="MetI-like"/>
</dbReference>
<dbReference type="Proteomes" id="UP000198820">
    <property type="component" value="Unassembled WGS sequence"/>
</dbReference>
<keyword evidence="6 8" id="KW-1133">Transmembrane helix</keyword>
<evidence type="ECO:0000256" key="7">
    <source>
        <dbReference type="ARBA" id="ARBA00023136"/>
    </source>
</evidence>
<keyword evidence="2" id="KW-0813">Transport</keyword>
<keyword evidence="4" id="KW-0997">Cell inner membrane</keyword>
<dbReference type="SUPFAM" id="SSF161098">
    <property type="entry name" value="MetI-like"/>
    <property type="match status" value="1"/>
</dbReference>
<dbReference type="CDD" id="cd06261">
    <property type="entry name" value="TM_PBP2"/>
    <property type="match status" value="1"/>
</dbReference>
<dbReference type="Gene3D" id="1.10.3720.10">
    <property type="entry name" value="MetI-like"/>
    <property type="match status" value="1"/>
</dbReference>
<feature type="transmembrane region" description="Helical" evidence="8">
    <location>
        <begin position="224"/>
        <end position="244"/>
    </location>
</feature>
<sequence length="258" mass="29493">MLKRTIHLVLITLILLPILVLMMLSFGEQWIFPDVFPQNFNTKTWLKLFSSDSEISKSLGLSVLISLSVAFLSTLMAFVFSKVISTSKYKNQYIKLAYLPYILSPVVLGVLWHYFAVVLKLNASFFGVVLAQFLICFPFGFIILSSFWSRHIYDIQNLSFTLGASTYFSFKRIIFPLAKPILGLCFFQCFLISWFDYGLTQLIGGGQIKTLTLSVFNFIKEANIFLAAIASLLLLFPPLLLLFFNKKIKFKRSLINTH</sequence>
<evidence type="ECO:0000256" key="3">
    <source>
        <dbReference type="ARBA" id="ARBA00022475"/>
    </source>
</evidence>
<dbReference type="STRING" id="908615.SAMN05421540_10932"/>
<dbReference type="RefSeq" id="WP_093245183.1">
    <property type="nucleotide sequence ID" value="NZ_FNQF01000009.1"/>
</dbReference>
<keyword evidence="7 8" id="KW-0472">Membrane</keyword>
<protein>
    <submittedName>
        <fullName evidence="10">Putative spermidine/putrescine transport system permease protein</fullName>
    </submittedName>
</protein>
<dbReference type="EMBL" id="FNQF01000009">
    <property type="protein sequence ID" value="SEA65273.1"/>
    <property type="molecule type" value="Genomic_DNA"/>
</dbReference>
<feature type="transmembrane region" description="Helical" evidence="8">
    <location>
        <begin position="121"/>
        <end position="144"/>
    </location>
</feature>
<reference evidence="10 11" key="1">
    <citation type="submission" date="2016-10" db="EMBL/GenBank/DDBJ databases">
        <authorList>
            <person name="de Groot N.N."/>
        </authorList>
    </citation>
    <scope>NUCLEOTIDE SEQUENCE [LARGE SCALE GENOMIC DNA]</scope>
    <source>
        <strain evidence="10 11">DSM 23581</strain>
    </source>
</reference>
<proteinExistence type="predicted"/>
<keyword evidence="5 8" id="KW-0812">Transmembrane</keyword>
<organism evidence="10 11">
    <name type="scientific">Psychroflexus halocasei</name>
    <dbReference type="NCBI Taxonomy" id="908615"/>
    <lineage>
        <taxon>Bacteria</taxon>
        <taxon>Pseudomonadati</taxon>
        <taxon>Bacteroidota</taxon>
        <taxon>Flavobacteriia</taxon>
        <taxon>Flavobacteriales</taxon>
        <taxon>Flavobacteriaceae</taxon>
        <taxon>Psychroflexus</taxon>
    </lineage>
</organism>
<evidence type="ECO:0000256" key="1">
    <source>
        <dbReference type="ARBA" id="ARBA00004429"/>
    </source>
</evidence>
<evidence type="ECO:0000256" key="5">
    <source>
        <dbReference type="ARBA" id="ARBA00022692"/>
    </source>
</evidence>
<comment type="subcellular location">
    <subcellularLocation>
        <location evidence="1">Cell inner membrane</location>
        <topology evidence="1">Multi-pass membrane protein</topology>
    </subcellularLocation>
</comment>
<keyword evidence="3" id="KW-1003">Cell membrane</keyword>